<dbReference type="AlphaFoldDB" id="A0A9X4H5S2"/>
<protein>
    <submittedName>
        <fullName evidence="3">Uncharacterized protein</fullName>
    </submittedName>
</protein>
<reference evidence="3" key="1">
    <citation type="submission" date="2022-02" db="EMBL/GenBank/DDBJ databases">
        <authorList>
            <person name="Leng L."/>
        </authorList>
    </citation>
    <scope>NUCLEOTIDE SEQUENCE</scope>
    <source>
        <strain evidence="3">JI</strain>
    </source>
</reference>
<name>A0A9X4H5S2_9FIRM</name>
<accession>A0A9X4H5S2</accession>
<organism evidence="3 4">
    <name type="scientific">Pelotomaculum isophthalicicum JI</name>
    <dbReference type="NCBI Taxonomy" id="947010"/>
    <lineage>
        <taxon>Bacteria</taxon>
        <taxon>Bacillati</taxon>
        <taxon>Bacillota</taxon>
        <taxon>Clostridia</taxon>
        <taxon>Eubacteriales</taxon>
        <taxon>Desulfotomaculaceae</taxon>
        <taxon>Pelotomaculum</taxon>
    </lineage>
</organism>
<gene>
    <name evidence="3" type="ORF">L7E55_05790</name>
</gene>
<keyword evidence="2" id="KW-0812">Transmembrane</keyword>
<dbReference type="Proteomes" id="UP001154312">
    <property type="component" value="Unassembled WGS sequence"/>
</dbReference>
<feature type="transmembrane region" description="Helical" evidence="2">
    <location>
        <begin position="6"/>
        <end position="26"/>
    </location>
</feature>
<dbReference type="RefSeq" id="WP_277443124.1">
    <property type="nucleotide sequence ID" value="NZ_JAKOAV010000007.1"/>
</dbReference>
<evidence type="ECO:0000256" key="1">
    <source>
        <dbReference type="SAM" id="MobiDB-lite"/>
    </source>
</evidence>
<comment type="caution">
    <text evidence="3">The sequence shown here is derived from an EMBL/GenBank/DDBJ whole genome shotgun (WGS) entry which is preliminary data.</text>
</comment>
<feature type="compositionally biased region" description="Low complexity" evidence="1">
    <location>
        <begin position="80"/>
        <end position="100"/>
    </location>
</feature>
<feature type="compositionally biased region" description="Polar residues" evidence="1">
    <location>
        <begin position="59"/>
        <end position="79"/>
    </location>
</feature>
<evidence type="ECO:0000256" key="2">
    <source>
        <dbReference type="SAM" id="Phobius"/>
    </source>
</evidence>
<proteinExistence type="predicted"/>
<evidence type="ECO:0000313" key="4">
    <source>
        <dbReference type="Proteomes" id="UP001154312"/>
    </source>
</evidence>
<keyword evidence="4" id="KW-1185">Reference proteome</keyword>
<keyword evidence="2" id="KW-0472">Membrane</keyword>
<keyword evidence="2" id="KW-1133">Transmembrane helix</keyword>
<evidence type="ECO:0000313" key="3">
    <source>
        <dbReference type="EMBL" id="MDF9407874.1"/>
    </source>
</evidence>
<sequence>MSKKEIQLIGLLACLGFVIIIGVYLWRGASANSKEMETSKQAYAKQIEDLQKAGKTDKSTQANSAGAQSTNSTQSAANQTTPAATSAIPNPAPTSTPASTVKSTNSIAAGSKVGDIVKLGDVEMVVTKSTTKYKVIDITLNGNTPDQPPKLLLTENNRIIYEIPADVDVDVNVTEKTKTDQSPLFNGVKKAGN</sequence>
<dbReference type="EMBL" id="JAKOAV010000007">
    <property type="protein sequence ID" value="MDF9407874.1"/>
    <property type="molecule type" value="Genomic_DNA"/>
</dbReference>
<feature type="region of interest" description="Disordered" evidence="1">
    <location>
        <begin position="54"/>
        <end position="103"/>
    </location>
</feature>